<comment type="caution">
    <text evidence="14">The sequence shown here is derived from an EMBL/GenBank/DDBJ whole genome shotgun (WGS) entry which is preliminary data.</text>
</comment>
<evidence type="ECO:0000256" key="10">
    <source>
        <dbReference type="ARBA" id="ARBA00023136"/>
    </source>
</evidence>
<keyword evidence="7 12" id="KW-0967">Endosome</keyword>
<evidence type="ECO:0000256" key="11">
    <source>
        <dbReference type="ARBA" id="ARBA00023228"/>
    </source>
</evidence>
<dbReference type="EMBL" id="RWIC01001141">
    <property type="protein sequence ID" value="TKC37417.1"/>
    <property type="molecule type" value="Genomic_DNA"/>
</dbReference>
<dbReference type="GO" id="GO:0046856">
    <property type="term" value="P:phosphatidylinositol dephosphorylation"/>
    <property type="evidence" value="ECO:0007669"/>
    <property type="project" value="InterPro"/>
</dbReference>
<dbReference type="GO" id="GO:0005765">
    <property type="term" value="C:lysosomal membrane"/>
    <property type="evidence" value="ECO:0007669"/>
    <property type="project" value="UniProtKB-SubCell"/>
</dbReference>
<evidence type="ECO:0000256" key="9">
    <source>
        <dbReference type="ARBA" id="ARBA00022989"/>
    </source>
</evidence>
<keyword evidence="8 12" id="KW-0378">Hydrolase</keyword>
<sequence>MTMAPRSPMENRSCLHRTRSWFVSANNSTTGAGIAYQVLWAKRGGAGHWLRASWPRGAQAPWGPGSGGGGCGDGGGEEPDPWPKREAAVEAMAADGERSPLLSEPIDGGAGGNGLVGPGGSGAGPGGGLTPSAPPYGAGKHAPPQAFPPFPEGHPAVLPGEDPPPYSPLTSPDSGSAPMITCRVCQSLINVEGKMHQHVVKCGVCNEATPIKNAPPGKKYVRCPCNCLLICKVTSQRIACPRPYCKRIINLGPVHPGPLSPEPQPVGVRVICGHCKNTFLWTEFTDRTLARCPHCRKVSSIGRRYPRKRCICCFLLGLLLAVTATGLAFGTWKHAQRYGGIYAAWAFVILLAVLCLGRALYWACMKVSHPVQNFS</sequence>
<dbReference type="PANTHER" id="PTHR21014:SF2">
    <property type="entry name" value="TYPE 1 PHOSPHATIDYLINOSITOL 4,5-BISPHOSPHATE 4-PHOSPHATASE"/>
    <property type="match status" value="1"/>
</dbReference>
<evidence type="ECO:0000256" key="6">
    <source>
        <dbReference type="ARBA" id="ARBA00022692"/>
    </source>
</evidence>
<evidence type="ECO:0000256" key="1">
    <source>
        <dbReference type="ARBA" id="ARBA00001261"/>
    </source>
</evidence>
<organism evidence="14 15">
    <name type="scientific">Monodon monoceros</name>
    <name type="common">Narwhal</name>
    <name type="synonym">Ceratodon monodon</name>
    <dbReference type="NCBI Taxonomy" id="40151"/>
    <lineage>
        <taxon>Eukaryota</taxon>
        <taxon>Metazoa</taxon>
        <taxon>Chordata</taxon>
        <taxon>Craniata</taxon>
        <taxon>Vertebrata</taxon>
        <taxon>Euteleostomi</taxon>
        <taxon>Mammalia</taxon>
        <taxon>Eutheria</taxon>
        <taxon>Laurasiatheria</taxon>
        <taxon>Artiodactyla</taxon>
        <taxon>Whippomorpha</taxon>
        <taxon>Cetacea</taxon>
        <taxon>Odontoceti</taxon>
        <taxon>Monodontidae</taxon>
        <taxon>Monodon</taxon>
    </lineage>
</organism>
<keyword evidence="10 12" id="KW-0472">Membrane</keyword>
<gene>
    <name evidence="14" type="ORF">EI555_009684</name>
</gene>
<evidence type="ECO:0000256" key="5">
    <source>
        <dbReference type="ARBA" id="ARBA00012936"/>
    </source>
</evidence>
<keyword evidence="9 12" id="KW-1133">Transmembrane helix</keyword>
<dbReference type="AlphaFoldDB" id="A0A4U1EN03"/>
<evidence type="ECO:0000313" key="15">
    <source>
        <dbReference type="Proteomes" id="UP000308365"/>
    </source>
</evidence>
<feature type="transmembrane region" description="Helical" evidence="12">
    <location>
        <begin position="341"/>
        <end position="361"/>
    </location>
</feature>
<keyword evidence="6 12" id="KW-0812">Transmembrane</keyword>
<feature type="compositionally biased region" description="Gly residues" evidence="13">
    <location>
        <begin position="64"/>
        <end position="74"/>
    </location>
</feature>
<dbReference type="GO" id="GO:0034597">
    <property type="term" value="F:phosphatidylinositol-4,5-bisphosphate 4-phosphatase activity"/>
    <property type="evidence" value="ECO:0007669"/>
    <property type="project" value="UniProtKB-EC"/>
</dbReference>
<accession>A0A4U1EN03</accession>
<evidence type="ECO:0000256" key="4">
    <source>
        <dbReference type="ARBA" id="ARBA00004265"/>
    </source>
</evidence>
<evidence type="ECO:0000313" key="14">
    <source>
        <dbReference type="EMBL" id="TKC37417.1"/>
    </source>
</evidence>
<evidence type="ECO:0000256" key="13">
    <source>
        <dbReference type="SAM" id="MobiDB-lite"/>
    </source>
</evidence>
<feature type="transmembrane region" description="Helical" evidence="12">
    <location>
        <begin position="310"/>
        <end position="329"/>
    </location>
</feature>
<comment type="function">
    <text evidence="12">Catalyzes the hydrolysis of phosphatidylinositol-4,5-bisphosphate (PtdIns-4,5-P2) to phosphatidylinositol-4-phosphate (PtdIns-4-P).</text>
</comment>
<evidence type="ECO:0000256" key="3">
    <source>
        <dbReference type="ARBA" id="ARBA00004155"/>
    </source>
</evidence>
<evidence type="ECO:0000256" key="8">
    <source>
        <dbReference type="ARBA" id="ARBA00022801"/>
    </source>
</evidence>
<dbReference type="InterPro" id="IPR019178">
    <property type="entry name" value="PtdIns-P2-Ptase"/>
</dbReference>
<comment type="subcellular location">
    <subcellularLocation>
        <location evidence="4">Cytoplasmic vesicle</location>
        <location evidence="4">Phagosome membrane</location>
        <topology evidence="4">Multi-pass membrane protein</topology>
    </subcellularLocation>
    <subcellularLocation>
        <location evidence="2 12">Late endosome membrane</location>
        <topology evidence="2 12">Multi-pass membrane protein</topology>
    </subcellularLocation>
    <subcellularLocation>
        <location evidence="3 12">Lysosome membrane</location>
        <topology evidence="3 12">Multi-pass membrane protein</topology>
    </subcellularLocation>
</comment>
<dbReference type="Pfam" id="PF09788">
    <property type="entry name" value="Tmemb_55A"/>
    <property type="match status" value="1"/>
</dbReference>
<dbReference type="EC" id="3.1.3.78" evidence="5 12"/>
<dbReference type="Proteomes" id="UP000308365">
    <property type="component" value="Unassembled WGS sequence"/>
</dbReference>
<evidence type="ECO:0000256" key="12">
    <source>
        <dbReference type="RuleBase" id="RU365008"/>
    </source>
</evidence>
<evidence type="ECO:0000256" key="7">
    <source>
        <dbReference type="ARBA" id="ARBA00022753"/>
    </source>
</evidence>
<dbReference type="GO" id="GO:0031902">
    <property type="term" value="C:late endosome membrane"/>
    <property type="evidence" value="ECO:0007669"/>
    <property type="project" value="UniProtKB-SubCell"/>
</dbReference>
<keyword evidence="11 12" id="KW-0458">Lysosome</keyword>
<comment type="catalytic activity">
    <reaction evidence="1 12">
        <text>a 1,2-diacyl-sn-glycero-3-phospho-(1D-myo-inositol-4,5-bisphosphate) + H2O = a 1,2-diacyl-sn-glycero-3-phospho-(1D-myo-inositol-5-phosphate) + phosphate</text>
        <dbReference type="Rhea" id="RHEA:25674"/>
        <dbReference type="ChEBI" id="CHEBI:15377"/>
        <dbReference type="ChEBI" id="CHEBI:43474"/>
        <dbReference type="ChEBI" id="CHEBI:57795"/>
        <dbReference type="ChEBI" id="CHEBI:58456"/>
        <dbReference type="EC" id="3.1.3.78"/>
    </reaction>
</comment>
<dbReference type="PANTHER" id="PTHR21014">
    <property type="entry name" value="PHOSPHATIDYLINOSITOL-4,5-BISPHOSPHATE 4-PHOSPHATASE"/>
    <property type="match status" value="1"/>
</dbReference>
<reference evidence="15" key="1">
    <citation type="journal article" date="2019" name="IScience">
        <title>Narwhal Genome Reveals Long-Term Low Genetic Diversity despite Current Large Abundance Size.</title>
        <authorList>
            <person name="Westbury M.V."/>
            <person name="Petersen B."/>
            <person name="Garde E."/>
            <person name="Heide-Jorgensen M.P."/>
            <person name="Lorenzen E.D."/>
        </authorList>
    </citation>
    <scope>NUCLEOTIDE SEQUENCE [LARGE SCALE GENOMIC DNA]</scope>
</reference>
<dbReference type="GO" id="GO:0005886">
    <property type="term" value="C:plasma membrane"/>
    <property type="evidence" value="ECO:0007669"/>
    <property type="project" value="TreeGrafter"/>
</dbReference>
<evidence type="ECO:0000256" key="2">
    <source>
        <dbReference type="ARBA" id="ARBA00004107"/>
    </source>
</evidence>
<name>A0A4U1EN03_MONMO</name>
<dbReference type="GO" id="GO:0030670">
    <property type="term" value="C:phagocytic vesicle membrane"/>
    <property type="evidence" value="ECO:0007669"/>
    <property type="project" value="UniProtKB-SubCell"/>
</dbReference>
<proteinExistence type="predicted"/>
<protein>
    <recommendedName>
        <fullName evidence="5 12">Phosphatidylinositol-4,5-bisphosphate 4-phosphatase</fullName>
        <ecNumber evidence="5 12">3.1.3.78</ecNumber>
    </recommendedName>
</protein>
<feature type="compositionally biased region" description="Gly residues" evidence="13">
    <location>
        <begin position="108"/>
        <end position="129"/>
    </location>
</feature>
<feature type="region of interest" description="Disordered" evidence="13">
    <location>
        <begin position="55"/>
        <end position="172"/>
    </location>
</feature>